<feature type="region of interest" description="Disordered" evidence="1">
    <location>
        <begin position="63"/>
        <end position="127"/>
    </location>
</feature>
<proteinExistence type="predicted"/>
<evidence type="ECO:0000313" key="2">
    <source>
        <dbReference type="EMBL" id="MED6252916.1"/>
    </source>
</evidence>
<reference evidence="2 3" key="1">
    <citation type="submission" date="2021-07" db="EMBL/GenBank/DDBJ databases">
        <authorList>
            <person name="Palmer J.M."/>
        </authorList>
    </citation>
    <scope>NUCLEOTIDE SEQUENCE [LARGE SCALE GENOMIC DNA]</scope>
    <source>
        <strain evidence="2 3">AT_MEX2019</strain>
        <tissue evidence="2">Muscle</tissue>
    </source>
</reference>
<dbReference type="EMBL" id="JAHUTI010063046">
    <property type="protein sequence ID" value="MED6252916.1"/>
    <property type="molecule type" value="Genomic_DNA"/>
</dbReference>
<evidence type="ECO:0000313" key="3">
    <source>
        <dbReference type="Proteomes" id="UP001345963"/>
    </source>
</evidence>
<feature type="compositionally biased region" description="Basic and acidic residues" evidence="1">
    <location>
        <begin position="64"/>
        <end position="84"/>
    </location>
</feature>
<feature type="region of interest" description="Disordered" evidence="1">
    <location>
        <begin position="1"/>
        <end position="51"/>
    </location>
</feature>
<protein>
    <submittedName>
        <fullName evidence="2">Uncharacterized protein</fullName>
    </submittedName>
</protein>
<sequence length="127" mass="14305">MEESRAIDIQRLPRAQEPQENHCRDYHNTHKEERGRVPGEPPSSHSAEAQRSCSDLWACLFESKSSHGPRDPRPRDISLPRQRPDIAQGSRPRQAATGSEPAHTRAPSPGHREPQVHQRAETPTSGR</sequence>
<accession>A0ABU7BSG3</accession>
<feature type="compositionally biased region" description="Basic and acidic residues" evidence="1">
    <location>
        <begin position="110"/>
        <end position="120"/>
    </location>
</feature>
<comment type="caution">
    <text evidence="2">The sequence shown here is derived from an EMBL/GenBank/DDBJ whole genome shotgun (WGS) entry which is preliminary data.</text>
</comment>
<feature type="compositionally biased region" description="Basic and acidic residues" evidence="1">
    <location>
        <begin position="17"/>
        <end position="37"/>
    </location>
</feature>
<gene>
    <name evidence="2" type="ORF">ATANTOWER_019307</name>
</gene>
<organism evidence="2 3">
    <name type="scientific">Ataeniobius toweri</name>
    <dbReference type="NCBI Taxonomy" id="208326"/>
    <lineage>
        <taxon>Eukaryota</taxon>
        <taxon>Metazoa</taxon>
        <taxon>Chordata</taxon>
        <taxon>Craniata</taxon>
        <taxon>Vertebrata</taxon>
        <taxon>Euteleostomi</taxon>
        <taxon>Actinopterygii</taxon>
        <taxon>Neopterygii</taxon>
        <taxon>Teleostei</taxon>
        <taxon>Neoteleostei</taxon>
        <taxon>Acanthomorphata</taxon>
        <taxon>Ovalentaria</taxon>
        <taxon>Atherinomorphae</taxon>
        <taxon>Cyprinodontiformes</taxon>
        <taxon>Goodeidae</taxon>
        <taxon>Ataeniobius</taxon>
    </lineage>
</organism>
<dbReference type="Proteomes" id="UP001345963">
    <property type="component" value="Unassembled WGS sequence"/>
</dbReference>
<keyword evidence="3" id="KW-1185">Reference proteome</keyword>
<evidence type="ECO:0000256" key="1">
    <source>
        <dbReference type="SAM" id="MobiDB-lite"/>
    </source>
</evidence>
<name>A0ABU7BSG3_9TELE</name>